<proteinExistence type="predicted"/>
<dbReference type="OrthoDB" id="9804312at2"/>
<dbReference type="Gene3D" id="3.40.50.150">
    <property type="entry name" value="Vaccinia Virus protein VP39"/>
    <property type="match status" value="1"/>
</dbReference>
<dbReference type="PANTHER" id="PTHR43667:SF2">
    <property type="entry name" value="FATTY ACID C-METHYL TRANSFERASE"/>
    <property type="match status" value="1"/>
</dbReference>
<dbReference type="InterPro" id="IPR050723">
    <property type="entry name" value="CFA/CMAS"/>
</dbReference>
<dbReference type="GO" id="GO:0032259">
    <property type="term" value="P:methylation"/>
    <property type="evidence" value="ECO:0007669"/>
    <property type="project" value="UniProtKB-KW"/>
</dbReference>
<dbReference type="GO" id="GO:0008168">
    <property type="term" value="F:methyltransferase activity"/>
    <property type="evidence" value="ECO:0007669"/>
    <property type="project" value="UniProtKB-KW"/>
</dbReference>
<dbReference type="Pfam" id="PF13649">
    <property type="entry name" value="Methyltransf_25"/>
    <property type="match status" value="1"/>
</dbReference>
<dbReference type="Gene3D" id="2.20.25.110">
    <property type="entry name" value="S-adenosyl-L-methionine-dependent methyltransferases"/>
    <property type="match status" value="1"/>
</dbReference>
<feature type="domain" description="Methyltransferase" evidence="1">
    <location>
        <begin position="48"/>
        <end position="143"/>
    </location>
</feature>
<sequence length="248" mass="27827">MTNSAEHWTQFFQHDYVAFSETILHAERTAYEIEKITEILDLPPGAAVLDLGCGQGRISIPLALRGYKVTGYDSSAALLEVAAQRASSAGADIRWIHGDMRDLSFLGEFDAIINVGTAFGYVREEKEDADILCRVHAALRSGGVFLQDLENRERKLRKLAARTWEEMGQQPVWSRREFDCITGRWTETISWMKDGELETRILDLRLYAATEIIRLTDAAGLTVRGVYGGLDRSALSPDSLRMVIVSER</sequence>
<keyword evidence="2" id="KW-0489">Methyltransferase</keyword>
<dbReference type="InterPro" id="IPR041698">
    <property type="entry name" value="Methyltransf_25"/>
</dbReference>
<comment type="caution">
    <text evidence="2">The sequence shown here is derived from an EMBL/GenBank/DDBJ whole genome shotgun (WGS) entry which is preliminary data.</text>
</comment>
<evidence type="ECO:0000313" key="3">
    <source>
        <dbReference type="Proteomes" id="UP000249522"/>
    </source>
</evidence>
<evidence type="ECO:0000313" key="2">
    <source>
        <dbReference type="EMBL" id="PZD96833.1"/>
    </source>
</evidence>
<keyword evidence="2" id="KW-0808">Transferase</keyword>
<reference evidence="2 3" key="1">
    <citation type="submission" date="2018-06" db="EMBL/GenBank/DDBJ databases">
        <title>Paenibacillus imtechensis sp. nov.</title>
        <authorList>
            <person name="Pinnaka A.K."/>
            <person name="Singh H."/>
            <person name="Kaur M."/>
        </authorList>
    </citation>
    <scope>NUCLEOTIDE SEQUENCE [LARGE SCALE GENOMIC DNA]</scope>
    <source>
        <strain evidence="2 3">SMB1</strain>
    </source>
</reference>
<evidence type="ECO:0000259" key="1">
    <source>
        <dbReference type="Pfam" id="PF13649"/>
    </source>
</evidence>
<dbReference type="AlphaFoldDB" id="A0A2W1LDE9"/>
<dbReference type="RefSeq" id="WP_111145844.1">
    <property type="nucleotide sequence ID" value="NZ_QKRB01000036.1"/>
</dbReference>
<name>A0A2W1LDE9_9BACL</name>
<protein>
    <submittedName>
        <fullName evidence="2">Class I SAM-dependent methyltransferase</fullName>
    </submittedName>
</protein>
<gene>
    <name evidence="2" type="ORF">DNH61_06445</name>
</gene>
<keyword evidence="3" id="KW-1185">Reference proteome</keyword>
<dbReference type="Proteomes" id="UP000249522">
    <property type="component" value="Unassembled WGS sequence"/>
</dbReference>
<dbReference type="CDD" id="cd02440">
    <property type="entry name" value="AdoMet_MTases"/>
    <property type="match status" value="1"/>
</dbReference>
<accession>A0A2W1LDE9</accession>
<organism evidence="2 3">
    <name type="scientific">Paenibacillus sambharensis</name>
    <dbReference type="NCBI Taxonomy" id="1803190"/>
    <lineage>
        <taxon>Bacteria</taxon>
        <taxon>Bacillati</taxon>
        <taxon>Bacillota</taxon>
        <taxon>Bacilli</taxon>
        <taxon>Bacillales</taxon>
        <taxon>Paenibacillaceae</taxon>
        <taxon>Paenibacillus</taxon>
    </lineage>
</organism>
<dbReference type="SUPFAM" id="SSF53335">
    <property type="entry name" value="S-adenosyl-L-methionine-dependent methyltransferases"/>
    <property type="match status" value="1"/>
</dbReference>
<dbReference type="PANTHER" id="PTHR43667">
    <property type="entry name" value="CYCLOPROPANE-FATTY-ACYL-PHOSPHOLIPID SYNTHASE"/>
    <property type="match status" value="1"/>
</dbReference>
<dbReference type="EMBL" id="QKRB01000036">
    <property type="protein sequence ID" value="PZD96833.1"/>
    <property type="molecule type" value="Genomic_DNA"/>
</dbReference>
<dbReference type="InterPro" id="IPR029063">
    <property type="entry name" value="SAM-dependent_MTases_sf"/>
</dbReference>